<protein>
    <submittedName>
        <fullName evidence="1">Uncharacterized protein</fullName>
    </submittedName>
</protein>
<dbReference type="AlphaFoldDB" id="A0AAJ1R4H6"/>
<comment type="caution">
    <text evidence="1">The sequence shown here is derived from an EMBL/GenBank/DDBJ whole genome shotgun (WGS) entry which is preliminary data.</text>
</comment>
<gene>
    <name evidence="1" type="ORF">QX233_13260</name>
</gene>
<dbReference type="EMBL" id="JAUHGV010000016">
    <property type="protein sequence ID" value="MDN4013439.1"/>
    <property type="molecule type" value="Genomic_DNA"/>
</dbReference>
<name>A0AAJ1R4H6_9FLAO</name>
<evidence type="ECO:0000313" key="1">
    <source>
        <dbReference type="EMBL" id="MDN4013439.1"/>
    </source>
</evidence>
<organism evidence="1 2">
    <name type="scientific">Chryseobacterium gambrini</name>
    <dbReference type="NCBI Taxonomy" id="373672"/>
    <lineage>
        <taxon>Bacteria</taxon>
        <taxon>Pseudomonadati</taxon>
        <taxon>Bacteroidota</taxon>
        <taxon>Flavobacteriia</taxon>
        <taxon>Flavobacteriales</taxon>
        <taxon>Weeksellaceae</taxon>
        <taxon>Chryseobacterium group</taxon>
        <taxon>Chryseobacterium</taxon>
    </lineage>
</organism>
<sequence>MKKDIYDYLIFKLDSEYADYEFDLISIPPYEFIENDLALEPYEYFGEVNKILEQRTKHILLYFNADMLMRVEFLYPGNIAGFLKQKLEEIQDIELPEYMMLILRKDTKFTVLMYQNKLLQNN</sequence>
<dbReference type="RefSeq" id="WP_214588591.1">
    <property type="nucleotide sequence ID" value="NZ_JAUHGV010000016.1"/>
</dbReference>
<accession>A0AAJ1R4H6</accession>
<proteinExistence type="predicted"/>
<evidence type="ECO:0000313" key="2">
    <source>
        <dbReference type="Proteomes" id="UP001225933"/>
    </source>
</evidence>
<reference evidence="1" key="1">
    <citation type="submission" date="2023-06" db="EMBL/GenBank/DDBJ databases">
        <title>Two Chryseobacterium gambrini strains from China.</title>
        <authorList>
            <person name="Zeng J."/>
            <person name="Wu Y."/>
        </authorList>
    </citation>
    <scope>NUCLEOTIDE SEQUENCE</scope>
    <source>
        <strain evidence="1">SQ219</strain>
    </source>
</reference>
<dbReference type="Proteomes" id="UP001225933">
    <property type="component" value="Unassembled WGS sequence"/>
</dbReference>